<sequence length="85" mass="9344">MTCEACTTASHNPATGRFHADCPECKARALAQGRELFESKRAGIKSPEYAKALSQVFGEGNEEAGHARVREWAKKIRQHQKGTTT</sequence>
<dbReference type="AlphaFoldDB" id="A0A7Y8GV33"/>
<comment type="caution">
    <text evidence="1">The sequence shown here is derived from an EMBL/GenBank/DDBJ whole genome shotgun (WGS) entry which is preliminary data.</text>
</comment>
<evidence type="ECO:0000313" key="1">
    <source>
        <dbReference type="EMBL" id="NWF45394.1"/>
    </source>
</evidence>
<dbReference type="Proteomes" id="UP000545507">
    <property type="component" value="Unassembled WGS sequence"/>
</dbReference>
<accession>A0A7Y8GV33</accession>
<reference evidence="1 2" key="1">
    <citation type="submission" date="2019-09" db="EMBL/GenBank/DDBJ databases">
        <title>Hydrogenophaga aromatica sp. nov., isolated from a para-xylene-degrading enrichment culture.</title>
        <authorList>
            <person name="Tancsics A."/>
            <person name="Banerjee S."/>
        </authorList>
    </citation>
    <scope>NUCLEOTIDE SEQUENCE [LARGE SCALE GENOMIC DNA]</scope>
    <source>
        <strain evidence="1 2">D2P1</strain>
    </source>
</reference>
<dbReference type="RefSeq" id="WP_177135242.1">
    <property type="nucleotide sequence ID" value="NZ_VYGV01000006.1"/>
</dbReference>
<proteinExistence type="predicted"/>
<organism evidence="1 2">
    <name type="scientific">Hydrogenophaga aromaticivorans</name>
    <dbReference type="NCBI Taxonomy" id="2610898"/>
    <lineage>
        <taxon>Bacteria</taxon>
        <taxon>Pseudomonadati</taxon>
        <taxon>Pseudomonadota</taxon>
        <taxon>Betaproteobacteria</taxon>
        <taxon>Burkholderiales</taxon>
        <taxon>Comamonadaceae</taxon>
        <taxon>Hydrogenophaga</taxon>
    </lineage>
</organism>
<gene>
    <name evidence="1" type="ORF">F3K02_09060</name>
</gene>
<evidence type="ECO:0000313" key="2">
    <source>
        <dbReference type="Proteomes" id="UP000545507"/>
    </source>
</evidence>
<name>A0A7Y8GV33_9BURK</name>
<keyword evidence="2" id="KW-1185">Reference proteome</keyword>
<dbReference type="EMBL" id="VYGV01000006">
    <property type="protein sequence ID" value="NWF45394.1"/>
    <property type="molecule type" value="Genomic_DNA"/>
</dbReference>
<protein>
    <submittedName>
        <fullName evidence="1">Uncharacterized protein</fullName>
    </submittedName>
</protein>